<evidence type="ECO:0000313" key="1">
    <source>
        <dbReference type="EMBL" id="KAJ7327883.1"/>
    </source>
</evidence>
<proteinExistence type="predicted"/>
<keyword evidence="2" id="KW-1185">Reference proteome</keyword>
<accession>A0AAD6ZKY6</accession>
<evidence type="ECO:0000313" key="2">
    <source>
        <dbReference type="Proteomes" id="UP001218218"/>
    </source>
</evidence>
<dbReference type="EMBL" id="JARIHO010000040">
    <property type="protein sequence ID" value="KAJ7327883.1"/>
    <property type="molecule type" value="Genomic_DNA"/>
</dbReference>
<sequence>MDANVFFYFCHLEDIKDECIDEEEDLAGLQMMKKSRMQHTMGDFASTLSALSLCSRQKIEGKIRASIKTGQKTIGTIADINKKVAFDQELLSYQQTAEWGICGLQDSFGRLQIPLEIGHQKECGEFIEICVHLNNVCAELVGINQIHSVYMPLWKETRQEEEVWSVQGHAVLGTALLR</sequence>
<gene>
    <name evidence="1" type="ORF">DFH08DRAFT_816051</name>
</gene>
<name>A0AAD6ZKY6_9AGAR</name>
<reference evidence="1" key="1">
    <citation type="submission" date="2023-03" db="EMBL/GenBank/DDBJ databases">
        <title>Massive genome expansion in bonnet fungi (Mycena s.s.) driven by repeated elements and novel gene families across ecological guilds.</title>
        <authorList>
            <consortium name="Lawrence Berkeley National Laboratory"/>
            <person name="Harder C.B."/>
            <person name="Miyauchi S."/>
            <person name="Viragh M."/>
            <person name="Kuo A."/>
            <person name="Thoen E."/>
            <person name="Andreopoulos B."/>
            <person name="Lu D."/>
            <person name="Skrede I."/>
            <person name="Drula E."/>
            <person name="Henrissat B."/>
            <person name="Morin E."/>
            <person name="Kohler A."/>
            <person name="Barry K."/>
            <person name="LaButti K."/>
            <person name="Morin E."/>
            <person name="Salamov A."/>
            <person name="Lipzen A."/>
            <person name="Mereny Z."/>
            <person name="Hegedus B."/>
            <person name="Baldrian P."/>
            <person name="Stursova M."/>
            <person name="Weitz H."/>
            <person name="Taylor A."/>
            <person name="Grigoriev I.V."/>
            <person name="Nagy L.G."/>
            <person name="Martin F."/>
            <person name="Kauserud H."/>
        </authorList>
    </citation>
    <scope>NUCLEOTIDE SEQUENCE</scope>
    <source>
        <strain evidence="1">CBHHK002</strain>
    </source>
</reference>
<protein>
    <submittedName>
        <fullName evidence="1">Uncharacterized protein</fullName>
    </submittedName>
</protein>
<organism evidence="1 2">
    <name type="scientific">Mycena albidolilacea</name>
    <dbReference type="NCBI Taxonomy" id="1033008"/>
    <lineage>
        <taxon>Eukaryota</taxon>
        <taxon>Fungi</taxon>
        <taxon>Dikarya</taxon>
        <taxon>Basidiomycota</taxon>
        <taxon>Agaricomycotina</taxon>
        <taxon>Agaricomycetes</taxon>
        <taxon>Agaricomycetidae</taxon>
        <taxon>Agaricales</taxon>
        <taxon>Marasmiineae</taxon>
        <taxon>Mycenaceae</taxon>
        <taxon>Mycena</taxon>
    </lineage>
</organism>
<dbReference type="AlphaFoldDB" id="A0AAD6ZKY6"/>
<comment type="caution">
    <text evidence="1">The sequence shown here is derived from an EMBL/GenBank/DDBJ whole genome shotgun (WGS) entry which is preliminary data.</text>
</comment>
<dbReference type="Proteomes" id="UP001218218">
    <property type="component" value="Unassembled WGS sequence"/>
</dbReference>